<evidence type="ECO:0000313" key="7">
    <source>
        <dbReference type="EMBL" id="KFB90538.1"/>
    </source>
</evidence>
<protein>
    <submittedName>
        <fullName evidence="7">Alpha-ketoglutarate-dependent dioxygenase</fullName>
    </submittedName>
</protein>
<dbReference type="Pfam" id="PF13532">
    <property type="entry name" value="2OG-FeII_Oxy_2"/>
    <property type="match status" value="1"/>
</dbReference>
<keyword evidence="5" id="KW-0408">Iron</keyword>
<keyword evidence="3 7" id="KW-0223">Dioxygenase</keyword>
<reference evidence="7 8" key="1">
    <citation type="submission" date="2014-03" db="EMBL/GenBank/DDBJ databases">
        <title>Draft genome sequence of the Serratia grimesii strain a2.</title>
        <authorList>
            <person name="Toymentseva A."/>
            <person name="Kazakov S."/>
            <person name="Giliazeva A."/>
            <person name="Ismagilova R."/>
            <person name="Shah R."/>
            <person name="Sharipova M."/>
            <person name="Khaitlina S."/>
            <person name="Mardanova A."/>
        </authorList>
    </citation>
    <scope>NUCLEOTIDE SEQUENCE [LARGE SCALE GENOMIC DNA]</scope>
    <source>
        <strain evidence="7 8">A2</strain>
    </source>
</reference>
<dbReference type="InterPro" id="IPR027450">
    <property type="entry name" value="AlkB-like"/>
</dbReference>
<comment type="caution">
    <text evidence="7">The sequence shown here is derived from an EMBL/GenBank/DDBJ whole genome shotgun (WGS) entry which is preliminary data.</text>
</comment>
<evidence type="ECO:0000256" key="2">
    <source>
        <dbReference type="ARBA" id="ARBA00022723"/>
    </source>
</evidence>
<evidence type="ECO:0000256" key="4">
    <source>
        <dbReference type="ARBA" id="ARBA00023002"/>
    </source>
</evidence>
<dbReference type="EMBL" id="JGVP01000001">
    <property type="protein sequence ID" value="KFB90538.1"/>
    <property type="molecule type" value="Genomic_DNA"/>
</dbReference>
<gene>
    <name evidence="7" type="ORF">CR62_01950</name>
</gene>
<dbReference type="PROSITE" id="PS51471">
    <property type="entry name" value="FE2OG_OXY"/>
    <property type="match status" value="1"/>
</dbReference>
<evidence type="ECO:0000313" key="8">
    <source>
        <dbReference type="Proteomes" id="UP000028721"/>
    </source>
</evidence>
<dbReference type="GO" id="GO:0051213">
    <property type="term" value="F:dioxygenase activity"/>
    <property type="evidence" value="ECO:0007669"/>
    <property type="project" value="UniProtKB-KW"/>
</dbReference>
<organism evidence="7 8">
    <name type="scientific">Serratia grimesii</name>
    <dbReference type="NCBI Taxonomy" id="82995"/>
    <lineage>
        <taxon>Bacteria</taxon>
        <taxon>Pseudomonadati</taxon>
        <taxon>Pseudomonadota</taxon>
        <taxon>Gammaproteobacteria</taxon>
        <taxon>Enterobacterales</taxon>
        <taxon>Yersiniaceae</taxon>
        <taxon>Serratia</taxon>
    </lineage>
</organism>
<proteinExistence type="predicted"/>
<dbReference type="Gene3D" id="2.60.120.590">
    <property type="entry name" value="Alpha-ketoglutarate-dependent dioxygenase AlkB-like"/>
    <property type="match status" value="1"/>
</dbReference>
<dbReference type="PANTHER" id="PTHR16557:SF2">
    <property type="entry name" value="NUCLEIC ACID DIOXYGENASE ALKBH1"/>
    <property type="match status" value="1"/>
</dbReference>
<keyword evidence="4" id="KW-0560">Oxidoreductase</keyword>
<accession>A0ABR4UEU0</accession>
<dbReference type="PANTHER" id="PTHR16557">
    <property type="entry name" value="ALKYLATED DNA REPAIR PROTEIN ALKB-RELATED"/>
    <property type="match status" value="1"/>
</dbReference>
<dbReference type="InterPro" id="IPR037151">
    <property type="entry name" value="AlkB-like_sf"/>
</dbReference>
<evidence type="ECO:0000256" key="3">
    <source>
        <dbReference type="ARBA" id="ARBA00022964"/>
    </source>
</evidence>
<name>A0ABR4UEU0_9GAMM</name>
<dbReference type="Proteomes" id="UP000028721">
    <property type="component" value="Unassembled WGS sequence"/>
</dbReference>
<dbReference type="InterPro" id="IPR004574">
    <property type="entry name" value="Alkb"/>
</dbReference>
<evidence type="ECO:0000256" key="1">
    <source>
        <dbReference type="ARBA" id="ARBA00001954"/>
    </source>
</evidence>
<dbReference type="InterPro" id="IPR005123">
    <property type="entry name" value="Oxoglu/Fe-dep_dioxygenase_dom"/>
</dbReference>
<keyword evidence="8" id="KW-1185">Reference proteome</keyword>
<sequence length="218" mass="24414">MKMQFPEMLEETAPPRRILLGEQAYLLGGFALPYISQLIPEIEQVCKLSPFRNMVTPGGYAMSVGLTNCGALGWTTHRRGYQYTTQDPDSGNAWPPMPLVFTRLATEAAREAGFNAFIPDACLINQYLPGSKLSLHQDKNERDFRFPIVSVSLGMPAIFLFGGNARSDPTQRVFLQHGDVMVWGGVDRLRYHGVMPLKDNPHPLLGSRRINFTFRRAG</sequence>
<comment type="cofactor">
    <cofactor evidence="1">
        <name>Fe(2+)</name>
        <dbReference type="ChEBI" id="CHEBI:29033"/>
    </cofactor>
</comment>
<evidence type="ECO:0000256" key="5">
    <source>
        <dbReference type="ARBA" id="ARBA00023004"/>
    </source>
</evidence>
<feature type="domain" description="Fe2OG dioxygenase" evidence="6">
    <location>
        <begin position="118"/>
        <end position="218"/>
    </location>
</feature>
<dbReference type="NCBIfam" id="NF011930">
    <property type="entry name" value="PRK15401.1"/>
    <property type="match status" value="1"/>
</dbReference>
<evidence type="ECO:0000259" key="6">
    <source>
        <dbReference type="PROSITE" id="PS51471"/>
    </source>
</evidence>
<dbReference type="SUPFAM" id="SSF51197">
    <property type="entry name" value="Clavaminate synthase-like"/>
    <property type="match status" value="1"/>
</dbReference>
<keyword evidence="2" id="KW-0479">Metal-binding</keyword>